<evidence type="ECO:0000313" key="3">
    <source>
        <dbReference type="EMBL" id="MFC7330603.1"/>
    </source>
</evidence>
<comment type="caution">
    <text evidence="3">The sequence shown here is derived from an EMBL/GenBank/DDBJ whole genome shotgun (WGS) entry which is preliminary data.</text>
</comment>
<evidence type="ECO:0000256" key="1">
    <source>
        <dbReference type="SAM" id="MobiDB-lite"/>
    </source>
</evidence>
<keyword evidence="2" id="KW-0732">Signal</keyword>
<keyword evidence="4" id="KW-1185">Reference proteome</keyword>
<dbReference type="RefSeq" id="WP_379873250.1">
    <property type="nucleotide sequence ID" value="NZ_JBHTBH010000013.1"/>
</dbReference>
<evidence type="ECO:0000256" key="2">
    <source>
        <dbReference type="SAM" id="SignalP"/>
    </source>
</evidence>
<feature type="region of interest" description="Disordered" evidence="1">
    <location>
        <begin position="70"/>
        <end position="92"/>
    </location>
</feature>
<organism evidence="3 4">
    <name type="scientific">Marinactinospora rubrisoli</name>
    <dbReference type="NCBI Taxonomy" id="2715399"/>
    <lineage>
        <taxon>Bacteria</taxon>
        <taxon>Bacillati</taxon>
        <taxon>Actinomycetota</taxon>
        <taxon>Actinomycetes</taxon>
        <taxon>Streptosporangiales</taxon>
        <taxon>Nocardiopsidaceae</taxon>
        <taxon>Marinactinospora</taxon>
    </lineage>
</organism>
<accession>A0ABW2KL64</accession>
<proteinExistence type="predicted"/>
<gene>
    <name evidence="3" type="ORF">ACFQRF_23005</name>
</gene>
<feature type="signal peptide" evidence="2">
    <location>
        <begin position="1"/>
        <end position="21"/>
    </location>
</feature>
<protein>
    <submittedName>
        <fullName evidence="3">Uncharacterized protein</fullName>
    </submittedName>
</protein>
<sequence>MKPVLMAELAAGTLALTATLAAGTPAPAMLVPPPCRPAAVTACCSPEPRDRATAGHLGCLRPPVPPPDAPGILGGCAAPPRPSAPAAERGRRTGCERARILLPVSTGAALLTAVGAAVIAHRRLRALPAADGC</sequence>
<feature type="chain" id="PRO_5045339110" evidence="2">
    <location>
        <begin position="22"/>
        <end position="133"/>
    </location>
</feature>
<reference evidence="4" key="1">
    <citation type="journal article" date="2019" name="Int. J. Syst. Evol. Microbiol.">
        <title>The Global Catalogue of Microorganisms (GCM) 10K type strain sequencing project: providing services to taxonomists for standard genome sequencing and annotation.</title>
        <authorList>
            <consortium name="The Broad Institute Genomics Platform"/>
            <consortium name="The Broad Institute Genome Sequencing Center for Infectious Disease"/>
            <person name="Wu L."/>
            <person name="Ma J."/>
        </authorList>
    </citation>
    <scope>NUCLEOTIDE SEQUENCE [LARGE SCALE GENOMIC DNA]</scope>
    <source>
        <strain evidence="4">CGMCC 4.7382</strain>
    </source>
</reference>
<dbReference type="Proteomes" id="UP001596540">
    <property type="component" value="Unassembled WGS sequence"/>
</dbReference>
<evidence type="ECO:0000313" key="4">
    <source>
        <dbReference type="Proteomes" id="UP001596540"/>
    </source>
</evidence>
<dbReference type="EMBL" id="JBHTBH010000013">
    <property type="protein sequence ID" value="MFC7330603.1"/>
    <property type="molecule type" value="Genomic_DNA"/>
</dbReference>
<name>A0ABW2KL64_9ACTN</name>